<sequence length="80" mass="9025">MTNNICHSLVRANDFELKSTFGGILIKEPPTHLKKLLRFSNTVTINNVPTNIICLGIFSFALANRILEWLKLLPSRTITT</sequence>
<dbReference type="AlphaFoldDB" id="A0A371HG17"/>
<organism evidence="1 2">
    <name type="scientific">Mucuna pruriens</name>
    <name type="common">Velvet bean</name>
    <name type="synonym">Dolichos pruriens</name>
    <dbReference type="NCBI Taxonomy" id="157652"/>
    <lineage>
        <taxon>Eukaryota</taxon>
        <taxon>Viridiplantae</taxon>
        <taxon>Streptophyta</taxon>
        <taxon>Embryophyta</taxon>
        <taxon>Tracheophyta</taxon>
        <taxon>Spermatophyta</taxon>
        <taxon>Magnoliopsida</taxon>
        <taxon>eudicotyledons</taxon>
        <taxon>Gunneridae</taxon>
        <taxon>Pentapetalae</taxon>
        <taxon>rosids</taxon>
        <taxon>fabids</taxon>
        <taxon>Fabales</taxon>
        <taxon>Fabaceae</taxon>
        <taxon>Papilionoideae</taxon>
        <taxon>50 kb inversion clade</taxon>
        <taxon>NPAAA clade</taxon>
        <taxon>indigoferoid/millettioid clade</taxon>
        <taxon>Phaseoleae</taxon>
        <taxon>Mucuna</taxon>
    </lineage>
</organism>
<accession>A0A371HG17</accession>
<gene>
    <name evidence="1" type="ORF">CR513_14888</name>
</gene>
<dbReference type="EMBL" id="QJKJ01002697">
    <property type="protein sequence ID" value="RDY01746.1"/>
    <property type="molecule type" value="Genomic_DNA"/>
</dbReference>
<name>A0A371HG17_MUCPR</name>
<evidence type="ECO:0000313" key="1">
    <source>
        <dbReference type="EMBL" id="RDY01746.1"/>
    </source>
</evidence>
<feature type="non-terminal residue" evidence="1">
    <location>
        <position position="1"/>
    </location>
</feature>
<protein>
    <submittedName>
        <fullName evidence="1">Uncharacterized protein</fullName>
    </submittedName>
</protein>
<evidence type="ECO:0000313" key="2">
    <source>
        <dbReference type="Proteomes" id="UP000257109"/>
    </source>
</evidence>
<comment type="caution">
    <text evidence="1">The sequence shown here is derived from an EMBL/GenBank/DDBJ whole genome shotgun (WGS) entry which is preliminary data.</text>
</comment>
<keyword evidence="2" id="KW-1185">Reference proteome</keyword>
<dbReference type="Proteomes" id="UP000257109">
    <property type="component" value="Unassembled WGS sequence"/>
</dbReference>
<reference evidence="1" key="1">
    <citation type="submission" date="2018-05" db="EMBL/GenBank/DDBJ databases">
        <title>Draft genome of Mucuna pruriens seed.</title>
        <authorList>
            <person name="Nnadi N.E."/>
            <person name="Vos R."/>
            <person name="Hasami M.H."/>
            <person name="Devisetty U.K."/>
            <person name="Aguiy J.C."/>
        </authorList>
    </citation>
    <scope>NUCLEOTIDE SEQUENCE [LARGE SCALE GENOMIC DNA]</scope>
    <source>
        <strain evidence="1">JCA_2017</strain>
    </source>
</reference>
<proteinExistence type="predicted"/>